<dbReference type="AlphaFoldDB" id="A0A7J2U2H1"/>
<protein>
    <submittedName>
        <fullName evidence="2">Uncharacterized protein</fullName>
    </submittedName>
</protein>
<gene>
    <name evidence="2" type="ORF">ENO26_04215</name>
</gene>
<sequence>MERSILFNTLLAIFITITTAFLWIVGESRADAYISIYTLEYLVLKAVIRPKKTVRDFIAVALLATFIFFVARRVIEVLGI</sequence>
<dbReference type="EMBL" id="DSEU01000029">
    <property type="protein sequence ID" value="HEM66759.1"/>
    <property type="molecule type" value="Genomic_DNA"/>
</dbReference>
<feature type="transmembrane region" description="Helical" evidence="1">
    <location>
        <begin position="5"/>
        <end position="26"/>
    </location>
</feature>
<organism evidence="2">
    <name type="scientific">Ignisphaera aggregans</name>
    <dbReference type="NCBI Taxonomy" id="334771"/>
    <lineage>
        <taxon>Archaea</taxon>
        <taxon>Thermoproteota</taxon>
        <taxon>Thermoprotei</taxon>
        <taxon>Desulfurococcales</taxon>
        <taxon>Desulfurococcaceae</taxon>
        <taxon>Ignisphaera</taxon>
    </lineage>
</organism>
<name>A0A7J2U2H1_9CREN</name>
<reference evidence="2" key="1">
    <citation type="journal article" date="2020" name="mSystems">
        <title>Genome- and Community-Level Interaction Insights into Carbon Utilization and Element Cycling Functions of Hydrothermarchaeota in Hydrothermal Sediment.</title>
        <authorList>
            <person name="Zhou Z."/>
            <person name="Liu Y."/>
            <person name="Xu W."/>
            <person name="Pan J."/>
            <person name="Luo Z.H."/>
            <person name="Li M."/>
        </authorList>
    </citation>
    <scope>NUCLEOTIDE SEQUENCE [LARGE SCALE GENOMIC DNA]</scope>
    <source>
        <strain evidence="2">SpSt-125</strain>
    </source>
</reference>
<comment type="caution">
    <text evidence="2">The sequence shown here is derived from an EMBL/GenBank/DDBJ whole genome shotgun (WGS) entry which is preliminary data.</text>
</comment>
<evidence type="ECO:0000313" key="2">
    <source>
        <dbReference type="EMBL" id="HEM66759.1"/>
    </source>
</evidence>
<keyword evidence="1" id="KW-0472">Membrane</keyword>
<proteinExistence type="predicted"/>
<keyword evidence="1" id="KW-1133">Transmembrane helix</keyword>
<evidence type="ECO:0000256" key="1">
    <source>
        <dbReference type="SAM" id="Phobius"/>
    </source>
</evidence>
<feature type="transmembrane region" description="Helical" evidence="1">
    <location>
        <begin position="57"/>
        <end position="75"/>
    </location>
</feature>
<accession>A0A7J2U2H1</accession>
<keyword evidence="1" id="KW-0812">Transmembrane</keyword>